<sequence length="150" mass="16343">MTTIATVRDTGQLDDTTAADIANRWNAAYPTMRTILTTSINSIRDRIQREGWNLADLPKSDQGSSKDLGAKVARLEGLRRSLGQLDRGTYRGCTRSPGGFSPVSAYWAVRDVLAATSISDRNLAAVYELAAILSFVSDARQRELAARHSA</sequence>
<evidence type="ECO:0000313" key="1">
    <source>
        <dbReference type="EMBL" id="WND21133.1"/>
    </source>
</evidence>
<protein>
    <submittedName>
        <fullName evidence="1">Uncharacterized protein</fullName>
    </submittedName>
</protein>
<accession>A0ABY9UE38</accession>
<gene>
    <name evidence="1" type="ORF">RI060_29040</name>
</gene>
<reference evidence="1 2" key="1">
    <citation type="submission" date="2023-09" db="EMBL/GenBank/DDBJ databases">
        <title>The genome sequence of Streptomyces anthocyanicus.</title>
        <authorList>
            <person name="Mo P."/>
        </authorList>
    </citation>
    <scope>NUCLEOTIDE SEQUENCE [LARGE SCALE GENOMIC DNA]</scope>
    <source>
        <strain evidence="1 2">JCM 4387</strain>
    </source>
</reference>
<organism evidence="1 2">
    <name type="scientific">Streptomyces violaceus</name>
    <name type="common">Streptomyces venezuelae</name>
    <dbReference type="NCBI Taxonomy" id="1936"/>
    <lineage>
        <taxon>Bacteria</taxon>
        <taxon>Bacillati</taxon>
        <taxon>Actinomycetota</taxon>
        <taxon>Actinomycetes</taxon>
        <taxon>Kitasatosporales</taxon>
        <taxon>Streptomycetaceae</taxon>
        <taxon>Streptomyces</taxon>
    </lineage>
</organism>
<name>A0ABY9UE38_STRVL</name>
<dbReference type="EMBL" id="CP134213">
    <property type="protein sequence ID" value="WND21133.1"/>
    <property type="molecule type" value="Genomic_DNA"/>
</dbReference>
<proteinExistence type="predicted"/>
<evidence type="ECO:0000313" key="2">
    <source>
        <dbReference type="Proteomes" id="UP001249394"/>
    </source>
</evidence>
<dbReference type="Proteomes" id="UP001249394">
    <property type="component" value="Chromosome"/>
</dbReference>
<keyword evidence="2" id="KW-1185">Reference proteome</keyword>